<comment type="caution">
    <text evidence="3">The sequence shown here is derived from an EMBL/GenBank/DDBJ whole genome shotgun (WGS) entry which is preliminary data.</text>
</comment>
<dbReference type="SUPFAM" id="SSF53474">
    <property type="entry name" value="alpha/beta-Hydrolases"/>
    <property type="match status" value="1"/>
</dbReference>
<dbReference type="AlphaFoldDB" id="A0A6I7HM99"/>
<gene>
    <name evidence="3" type="ORF">DFR48_10689</name>
</gene>
<feature type="domain" description="AB hydrolase-1" evidence="2">
    <location>
        <begin position="64"/>
        <end position="264"/>
    </location>
</feature>
<proteinExistence type="predicted"/>
<evidence type="ECO:0000259" key="2">
    <source>
        <dbReference type="Pfam" id="PF00561"/>
    </source>
</evidence>
<dbReference type="InterPro" id="IPR050266">
    <property type="entry name" value="AB_hydrolase_sf"/>
</dbReference>
<evidence type="ECO:0000313" key="4">
    <source>
        <dbReference type="Proteomes" id="UP000252582"/>
    </source>
</evidence>
<evidence type="ECO:0000313" key="3">
    <source>
        <dbReference type="EMBL" id="RCW23967.1"/>
    </source>
</evidence>
<feature type="signal peptide" evidence="1">
    <location>
        <begin position="1"/>
        <end position="21"/>
    </location>
</feature>
<dbReference type="RefSeq" id="WP_114363392.1">
    <property type="nucleotide sequence ID" value="NZ_QPIX01000006.1"/>
</dbReference>
<name>A0A6I7HM99_9HYPH</name>
<evidence type="ECO:0000256" key="1">
    <source>
        <dbReference type="SAM" id="SignalP"/>
    </source>
</evidence>
<organism evidence="3 4">
    <name type="scientific">Ciceribacter lividus</name>
    <dbReference type="NCBI Taxonomy" id="1197950"/>
    <lineage>
        <taxon>Bacteria</taxon>
        <taxon>Pseudomonadati</taxon>
        <taxon>Pseudomonadota</taxon>
        <taxon>Alphaproteobacteria</taxon>
        <taxon>Hyphomicrobiales</taxon>
        <taxon>Rhizobiaceae</taxon>
        <taxon>Ciceribacter</taxon>
    </lineage>
</organism>
<dbReference type="Proteomes" id="UP000252582">
    <property type="component" value="Unassembled WGS sequence"/>
</dbReference>
<protein>
    <submittedName>
        <fullName evidence="3">Pimeloyl-ACP methyl ester carboxylesterase</fullName>
    </submittedName>
</protein>
<keyword evidence="4" id="KW-1185">Reference proteome</keyword>
<dbReference type="InterPro" id="IPR000073">
    <property type="entry name" value="AB_hydrolase_1"/>
</dbReference>
<dbReference type="Pfam" id="PF00561">
    <property type="entry name" value="Abhydrolase_1"/>
    <property type="match status" value="1"/>
</dbReference>
<dbReference type="Gene3D" id="3.40.50.1820">
    <property type="entry name" value="alpha/beta hydrolase"/>
    <property type="match status" value="1"/>
</dbReference>
<keyword evidence="1" id="KW-0732">Signal</keyword>
<dbReference type="PANTHER" id="PTHR43798">
    <property type="entry name" value="MONOACYLGLYCEROL LIPASE"/>
    <property type="match status" value="1"/>
</dbReference>
<sequence>MLRNTILAAAATALFAAPAIGGDSPILGHELFGSGPEKVIVFHDWMSDATNYDTVRPWLDTGTYTYAFVEVRGYGASKGLAGNYTSDEIAGDTLRLAEHLGWEKFHLVGHSMNGMAGFKTLLLDWHGAHRIKSYVAVTPVTPDGYPASDEERAFLAAAITDDETARNAFGALTNGKLNGAWAARKTNLSRASSRPQALRGYYAMWLDEDFSAELAAANVDTPVLVIGGRNDLPGFQEAYYSKTLAKWLPNIHFEYIDNAGHYPMQETPVLFATLVEAHLNANK</sequence>
<dbReference type="EMBL" id="QPIX01000006">
    <property type="protein sequence ID" value="RCW23967.1"/>
    <property type="molecule type" value="Genomic_DNA"/>
</dbReference>
<feature type="chain" id="PRO_5026275824" evidence="1">
    <location>
        <begin position="22"/>
        <end position="283"/>
    </location>
</feature>
<dbReference type="InterPro" id="IPR029058">
    <property type="entry name" value="AB_hydrolase_fold"/>
</dbReference>
<accession>A0A6I7HM99</accession>
<reference evidence="3 4" key="1">
    <citation type="submission" date="2018-07" db="EMBL/GenBank/DDBJ databases">
        <title>Genomic Encyclopedia of Type Strains, Phase IV (KMG-IV): sequencing the most valuable type-strain genomes for metagenomic binning, comparative biology and taxonomic classification.</title>
        <authorList>
            <person name="Goeker M."/>
        </authorList>
    </citation>
    <scope>NUCLEOTIDE SEQUENCE [LARGE SCALE GENOMIC DNA]</scope>
    <source>
        <strain evidence="3 4">DSM 25528</strain>
    </source>
</reference>